<evidence type="ECO:0000313" key="1">
    <source>
        <dbReference type="EMBL" id="TRZ24873.1"/>
    </source>
</evidence>
<sequence>MGSSVKHPILVLLPEFVLIMDKTLLVALPQVWSTSVRCRCPDMGSSVKHPILVLLPEFVLIMDKTLLVALP</sequence>
<dbReference type="Proteomes" id="UP000796761">
    <property type="component" value="Unassembled WGS sequence"/>
</dbReference>
<accession>A0A8K1LT99</accession>
<dbReference type="EMBL" id="SWJQ01000037">
    <property type="protein sequence ID" value="TRZ24873.1"/>
    <property type="molecule type" value="Genomic_DNA"/>
</dbReference>
<feature type="non-terminal residue" evidence="1">
    <location>
        <position position="71"/>
    </location>
</feature>
<protein>
    <submittedName>
        <fullName evidence="1">Uncharacterized protein</fullName>
    </submittedName>
</protein>
<organism evidence="1 2">
    <name type="scientific">Zosterops borbonicus</name>
    <dbReference type="NCBI Taxonomy" id="364589"/>
    <lineage>
        <taxon>Eukaryota</taxon>
        <taxon>Metazoa</taxon>
        <taxon>Chordata</taxon>
        <taxon>Craniata</taxon>
        <taxon>Vertebrata</taxon>
        <taxon>Euteleostomi</taxon>
        <taxon>Archelosauria</taxon>
        <taxon>Archosauria</taxon>
        <taxon>Dinosauria</taxon>
        <taxon>Saurischia</taxon>
        <taxon>Theropoda</taxon>
        <taxon>Coelurosauria</taxon>
        <taxon>Aves</taxon>
        <taxon>Neognathae</taxon>
        <taxon>Neoaves</taxon>
        <taxon>Telluraves</taxon>
        <taxon>Australaves</taxon>
        <taxon>Passeriformes</taxon>
        <taxon>Sylvioidea</taxon>
        <taxon>Zosteropidae</taxon>
        <taxon>Zosterops</taxon>
    </lineage>
</organism>
<dbReference type="AlphaFoldDB" id="A0A8K1LT99"/>
<comment type="caution">
    <text evidence="1">The sequence shown here is derived from an EMBL/GenBank/DDBJ whole genome shotgun (WGS) entry which is preliminary data.</text>
</comment>
<reference evidence="1" key="1">
    <citation type="submission" date="2019-04" db="EMBL/GenBank/DDBJ databases">
        <title>Genome assembly of Zosterops borbonicus 15179.</title>
        <authorList>
            <person name="Leroy T."/>
            <person name="Anselmetti Y."/>
            <person name="Tilak M.-K."/>
            <person name="Nabholz B."/>
        </authorList>
    </citation>
    <scope>NUCLEOTIDE SEQUENCE</scope>
    <source>
        <strain evidence="1">HGM_15179</strain>
        <tissue evidence="1">Muscle</tissue>
    </source>
</reference>
<proteinExistence type="predicted"/>
<gene>
    <name evidence="1" type="ORF">HGM15179_002222</name>
</gene>
<name>A0A8K1LT99_9PASS</name>
<keyword evidence="2" id="KW-1185">Reference proteome</keyword>
<evidence type="ECO:0000313" key="2">
    <source>
        <dbReference type="Proteomes" id="UP000796761"/>
    </source>
</evidence>